<reference evidence="1 2" key="1">
    <citation type="submission" date="2008-07" db="EMBL/GenBank/DDBJ databases">
        <title>Complete sequence of Geobacter bemidjiensis BEM.</title>
        <authorList>
            <consortium name="US DOE Joint Genome Institute"/>
            <person name="Lucas S."/>
            <person name="Copeland A."/>
            <person name="Lapidus A."/>
            <person name="Glavina del Rio T."/>
            <person name="Dalin E."/>
            <person name="Tice H."/>
            <person name="Bruce D."/>
            <person name="Goodwin L."/>
            <person name="Pitluck S."/>
            <person name="Kiss H."/>
            <person name="Brettin T."/>
            <person name="Detter J.C."/>
            <person name="Han C."/>
            <person name="Kuske C.R."/>
            <person name="Schmutz J."/>
            <person name="Larimer F."/>
            <person name="Land M."/>
            <person name="Hauser L."/>
            <person name="Kyrpides N."/>
            <person name="Lykidis A."/>
            <person name="Lovley D."/>
            <person name="Richardson P."/>
        </authorList>
    </citation>
    <scope>NUCLEOTIDE SEQUENCE [LARGE SCALE GENOMIC DNA]</scope>
    <source>
        <strain evidence="2">ATCC BAA-1014 / DSM 16622 / JCM 12645 / Bem</strain>
    </source>
</reference>
<evidence type="ECO:0000313" key="1">
    <source>
        <dbReference type="EMBL" id="ACH38737.1"/>
    </source>
</evidence>
<dbReference type="KEGG" id="gbm:Gbem_1721"/>
<dbReference type="OrthoDB" id="5397656at2"/>
<dbReference type="STRING" id="404380.Gbem_1721"/>
<dbReference type="EMBL" id="CP001124">
    <property type="protein sequence ID" value="ACH38737.1"/>
    <property type="molecule type" value="Genomic_DNA"/>
</dbReference>
<sequence>MELMPVGDRYLWYCDWCDTKNVTPWVKMEEKEVSCAACHKTFPSYDQTAPRALGAERGAAAAFR</sequence>
<dbReference type="AlphaFoldDB" id="B5E9J5"/>
<gene>
    <name evidence="1" type="ordered locus">Gbem_1721</name>
</gene>
<keyword evidence="2" id="KW-1185">Reference proteome</keyword>
<evidence type="ECO:0008006" key="3">
    <source>
        <dbReference type="Google" id="ProtNLM"/>
    </source>
</evidence>
<name>B5E9J5_CITBB</name>
<evidence type="ECO:0000313" key="2">
    <source>
        <dbReference type="Proteomes" id="UP000008825"/>
    </source>
</evidence>
<proteinExistence type="predicted"/>
<protein>
    <recommendedName>
        <fullName evidence="3">GATA-type domain-containing protein</fullName>
    </recommendedName>
</protein>
<dbReference type="HOGENOM" id="CLU_208450_0_0_7"/>
<dbReference type="Proteomes" id="UP000008825">
    <property type="component" value="Chromosome"/>
</dbReference>
<reference evidence="1 2" key="2">
    <citation type="journal article" date="2010" name="BMC Genomics">
        <title>The genome of Geobacter bemidjiensis, exemplar for the subsurface clade of Geobacter species that predominate in Fe(III)-reducing subsurface environments.</title>
        <authorList>
            <person name="Aklujkar M."/>
            <person name="Young N.D."/>
            <person name="Holmes D."/>
            <person name="Chavan M."/>
            <person name="Risso C."/>
            <person name="Kiss H.E."/>
            <person name="Han C.S."/>
            <person name="Land M.L."/>
            <person name="Lovley D.R."/>
        </authorList>
    </citation>
    <scope>NUCLEOTIDE SEQUENCE [LARGE SCALE GENOMIC DNA]</scope>
    <source>
        <strain evidence="2">ATCC BAA-1014 / DSM 16622 / JCM 12645 / Bem</strain>
    </source>
</reference>
<organism evidence="1 2">
    <name type="scientific">Citrifermentans bemidjiense (strain ATCC BAA-1014 / DSM 16622 / JCM 12645 / Bem)</name>
    <name type="common">Geobacter bemidjiensis</name>
    <dbReference type="NCBI Taxonomy" id="404380"/>
    <lineage>
        <taxon>Bacteria</taxon>
        <taxon>Pseudomonadati</taxon>
        <taxon>Thermodesulfobacteriota</taxon>
        <taxon>Desulfuromonadia</taxon>
        <taxon>Geobacterales</taxon>
        <taxon>Geobacteraceae</taxon>
        <taxon>Citrifermentans</taxon>
    </lineage>
</organism>
<accession>B5E9J5</accession>